<feature type="domain" description="SUF system FeS cluster assembly SufBD core" evidence="2">
    <location>
        <begin position="180"/>
        <end position="409"/>
    </location>
</feature>
<evidence type="ECO:0000259" key="2">
    <source>
        <dbReference type="Pfam" id="PF01458"/>
    </source>
</evidence>
<dbReference type="KEGG" id="fuv:JR347_11445"/>
<keyword evidence="5" id="KW-1185">Reference proteome</keyword>
<dbReference type="InterPro" id="IPR055346">
    <property type="entry name" value="Fe-S_cluster_assembly_SufBD"/>
</dbReference>
<sequence>MAELAEKSKVMEGIVNRFNSLNTSSDFHKNRKEAMDLLNTIGLPSPKNEEYKFTNITKILEKEFNSIPHQFNSKIQKEAIQKLDIEGLDVHKLVFINGVYSSELSDKIDIKGVTVKNIQQAIEENDESLNKYFGKAAKSNRDAFLALNTALTEDGALIHVSDNIVVEKPIALYFINDSSESTVYSNSRNLVIAGKSSQANFLEFFLTEGNESSFSNIASEVVIDENAHIGYYRVQNNKETAYQVGTTQVHQSRSSVFSAYTFTLNGAIIRNNLNVTVDGEGCETNMYGLYLINGKTHVDNHTAVDHVQPHCESNELYKGILEDTAKGVFNGKVFVRKEAQKTNAFQSNKNILLSDTAVVNTKPQLEIWADDVKCSHGCTTGQLDEDALFYLRSRGLSKDSSRALLLYAFAIEVLETVKLDPLKNFLENLISERLHKDF</sequence>
<dbReference type="Pfam" id="PF01458">
    <property type="entry name" value="SUFBD_core"/>
    <property type="match status" value="1"/>
</dbReference>
<dbReference type="GO" id="GO:0016226">
    <property type="term" value="P:iron-sulfur cluster assembly"/>
    <property type="evidence" value="ECO:0007669"/>
    <property type="project" value="InterPro"/>
</dbReference>
<feature type="domain" description="SUF system FeS cluster assembly SufBD N-terminal" evidence="3">
    <location>
        <begin position="25"/>
        <end position="171"/>
    </location>
</feature>
<evidence type="ECO:0000259" key="3">
    <source>
        <dbReference type="Pfam" id="PF19295"/>
    </source>
</evidence>
<evidence type="ECO:0000313" key="4">
    <source>
        <dbReference type="EMBL" id="QSE96225.1"/>
    </source>
</evidence>
<dbReference type="InterPro" id="IPR045595">
    <property type="entry name" value="SufBD_N"/>
</dbReference>
<dbReference type="InterPro" id="IPR037284">
    <property type="entry name" value="SUF_FeS_clus_asmbl_SufBD_sf"/>
</dbReference>
<dbReference type="Pfam" id="PF19295">
    <property type="entry name" value="SufBD_N"/>
    <property type="match status" value="1"/>
</dbReference>
<accession>A0A974WEC5</accession>
<proteinExistence type="inferred from homology"/>
<dbReference type="SUPFAM" id="SSF101960">
    <property type="entry name" value="Stabilizer of iron transporter SufD"/>
    <property type="match status" value="1"/>
</dbReference>
<evidence type="ECO:0000313" key="5">
    <source>
        <dbReference type="Proteomes" id="UP000662783"/>
    </source>
</evidence>
<dbReference type="Proteomes" id="UP000662783">
    <property type="component" value="Chromosome"/>
</dbReference>
<dbReference type="EMBL" id="CP070608">
    <property type="protein sequence ID" value="QSE96225.1"/>
    <property type="molecule type" value="Genomic_DNA"/>
</dbReference>
<dbReference type="PANTHER" id="PTHR43575:SF1">
    <property type="entry name" value="PROTEIN ABCI7, CHLOROPLASTIC"/>
    <property type="match status" value="1"/>
</dbReference>
<dbReference type="PANTHER" id="PTHR43575">
    <property type="entry name" value="PROTEIN ABCI7, CHLOROPLASTIC"/>
    <property type="match status" value="1"/>
</dbReference>
<gene>
    <name evidence="4" type="primary">sufD</name>
    <name evidence="4" type="ORF">JR347_11445</name>
</gene>
<dbReference type="InterPro" id="IPR000825">
    <property type="entry name" value="SUF_FeS_clus_asmbl_SufBD_core"/>
</dbReference>
<dbReference type="InterPro" id="IPR011542">
    <property type="entry name" value="SUF_FeS_clus_asmbl_SufD"/>
</dbReference>
<name>A0A974WEC5_9BACT</name>
<reference evidence="4" key="1">
    <citation type="submission" date="2021-02" db="EMBL/GenBank/DDBJ databases">
        <title>Fulvivirga sp. S481 isolated from sea water.</title>
        <authorList>
            <person name="Bae S.S."/>
            <person name="Baek K."/>
        </authorList>
    </citation>
    <scope>NUCLEOTIDE SEQUENCE</scope>
    <source>
        <strain evidence="4">S481</strain>
    </source>
</reference>
<dbReference type="RefSeq" id="WP_205720742.1">
    <property type="nucleotide sequence ID" value="NZ_CP070608.1"/>
</dbReference>
<evidence type="ECO:0000256" key="1">
    <source>
        <dbReference type="ARBA" id="ARBA00043967"/>
    </source>
</evidence>
<comment type="similarity">
    <text evidence="1">Belongs to the iron-sulfur cluster assembly SufBD family.</text>
</comment>
<dbReference type="NCBIfam" id="TIGR01981">
    <property type="entry name" value="sufD"/>
    <property type="match status" value="1"/>
</dbReference>
<protein>
    <submittedName>
        <fullName evidence="4">Fe-S cluster assembly protein SufD</fullName>
    </submittedName>
</protein>
<dbReference type="AlphaFoldDB" id="A0A974WEC5"/>
<organism evidence="4 5">
    <name type="scientific">Fulvivirga lutea</name>
    <dbReference type="NCBI Taxonomy" id="2810512"/>
    <lineage>
        <taxon>Bacteria</taxon>
        <taxon>Pseudomonadati</taxon>
        <taxon>Bacteroidota</taxon>
        <taxon>Cytophagia</taxon>
        <taxon>Cytophagales</taxon>
        <taxon>Fulvivirgaceae</taxon>
        <taxon>Fulvivirga</taxon>
    </lineage>
</organism>